<evidence type="ECO:0000313" key="1">
    <source>
        <dbReference type="EMBL" id="KAJ7661058.1"/>
    </source>
</evidence>
<name>A0AAD7CVX9_MYCRO</name>
<accession>A0AAD7CVX9</accession>
<comment type="caution">
    <text evidence="1">The sequence shown here is derived from an EMBL/GenBank/DDBJ whole genome shotgun (WGS) entry which is preliminary data.</text>
</comment>
<evidence type="ECO:0000313" key="2">
    <source>
        <dbReference type="Proteomes" id="UP001221757"/>
    </source>
</evidence>
<dbReference type="Proteomes" id="UP001221757">
    <property type="component" value="Unassembled WGS sequence"/>
</dbReference>
<proteinExistence type="predicted"/>
<reference evidence="1" key="1">
    <citation type="submission" date="2023-03" db="EMBL/GenBank/DDBJ databases">
        <title>Massive genome expansion in bonnet fungi (Mycena s.s.) driven by repeated elements and novel gene families across ecological guilds.</title>
        <authorList>
            <consortium name="Lawrence Berkeley National Laboratory"/>
            <person name="Harder C.B."/>
            <person name="Miyauchi S."/>
            <person name="Viragh M."/>
            <person name="Kuo A."/>
            <person name="Thoen E."/>
            <person name="Andreopoulos B."/>
            <person name="Lu D."/>
            <person name="Skrede I."/>
            <person name="Drula E."/>
            <person name="Henrissat B."/>
            <person name="Morin E."/>
            <person name="Kohler A."/>
            <person name="Barry K."/>
            <person name="LaButti K."/>
            <person name="Morin E."/>
            <person name="Salamov A."/>
            <person name="Lipzen A."/>
            <person name="Mereny Z."/>
            <person name="Hegedus B."/>
            <person name="Baldrian P."/>
            <person name="Stursova M."/>
            <person name="Weitz H."/>
            <person name="Taylor A."/>
            <person name="Grigoriev I.V."/>
            <person name="Nagy L.G."/>
            <person name="Martin F."/>
            <person name="Kauserud H."/>
        </authorList>
    </citation>
    <scope>NUCLEOTIDE SEQUENCE</scope>
    <source>
        <strain evidence="1">CBHHK067</strain>
    </source>
</reference>
<dbReference type="AlphaFoldDB" id="A0AAD7CVX9"/>
<gene>
    <name evidence="1" type="ORF">B0H17DRAFT_1212410</name>
</gene>
<organism evidence="1 2">
    <name type="scientific">Mycena rosella</name>
    <name type="common">Pink bonnet</name>
    <name type="synonym">Agaricus rosellus</name>
    <dbReference type="NCBI Taxonomy" id="1033263"/>
    <lineage>
        <taxon>Eukaryota</taxon>
        <taxon>Fungi</taxon>
        <taxon>Dikarya</taxon>
        <taxon>Basidiomycota</taxon>
        <taxon>Agaricomycotina</taxon>
        <taxon>Agaricomycetes</taxon>
        <taxon>Agaricomycetidae</taxon>
        <taxon>Agaricales</taxon>
        <taxon>Marasmiineae</taxon>
        <taxon>Mycenaceae</taxon>
        <taxon>Mycena</taxon>
    </lineage>
</organism>
<keyword evidence="2" id="KW-1185">Reference proteome</keyword>
<protein>
    <submittedName>
        <fullName evidence="1">Uncharacterized protein</fullName>
    </submittedName>
</protein>
<sequence length="265" mass="29141">MGSISAVIFARSHLDTTTSLALEDSLDSRILEHYSASTSARATLMSLFAEQTVLFVCLILHSRIGGAYGDADRAQCRMLCSQNSLPNPNTRYLGAGILRLRPTLRAPSRLASKFVDFWTTLWRPPPAARRHPSMSRSSSLFLRCPAFALLRPLRTPTALCCIQGSNRGARAQDSPPVYADGRQARADSWSSEGGMRMVAGVDVWRICHKYGAGAHRYGLRPTPSTSTLRSRVDLIRRLSAVFSRVRDASLACPALSPDLENSEYL</sequence>
<dbReference type="EMBL" id="JARKIE010000254">
    <property type="protein sequence ID" value="KAJ7661058.1"/>
    <property type="molecule type" value="Genomic_DNA"/>
</dbReference>